<dbReference type="Gene3D" id="3.30.470.20">
    <property type="entry name" value="ATP-grasp fold, B domain"/>
    <property type="match status" value="1"/>
</dbReference>
<dbReference type="AlphaFoldDB" id="A0A6J6EKN2"/>
<gene>
    <name evidence="1" type="ORF">UFOPK1747_00319</name>
</gene>
<sequence>MAFPVIGVIAPALAISHLSEAANRLGVVIKASNERFSADQLIEFGRDCQLICVEPSMVSHGAIKVAEQSGVIIYPSSKVLTAISTIEISEEKSEQLIILAARSAHAQHAIWPISLQSKDLLISPAPGVTEEQAVTIAISALNLIEELGLTGGIELIVDADDYQKLMGVNWLNPKSSFATEINSNTNYFEQYLRAVLDLPLGESNSNDKYVVTGLLHTDPNSDDYRPYLHLMARNSRLKFDQRLKIVGVTGDSLETLLTEIIHAQQYYSGEIED</sequence>
<dbReference type="EMBL" id="CAEZTV010000029">
    <property type="protein sequence ID" value="CAB4577110.1"/>
    <property type="molecule type" value="Genomic_DNA"/>
</dbReference>
<organism evidence="1">
    <name type="scientific">freshwater metagenome</name>
    <dbReference type="NCBI Taxonomy" id="449393"/>
    <lineage>
        <taxon>unclassified sequences</taxon>
        <taxon>metagenomes</taxon>
        <taxon>ecological metagenomes</taxon>
    </lineage>
</organism>
<name>A0A6J6EKN2_9ZZZZ</name>
<evidence type="ECO:0000313" key="1">
    <source>
        <dbReference type="EMBL" id="CAB4577110.1"/>
    </source>
</evidence>
<dbReference type="SUPFAM" id="SSF56059">
    <property type="entry name" value="Glutathione synthetase ATP-binding domain-like"/>
    <property type="match status" value="1"/>
</dbReference>
<accession>A0A6J6EKN2</accession>
<proteinExistence type="predicted"/>
<reference evidence="1" key="1">
    <citation type="submission" date="2020-05" db="EMBL/GenBank/DDBJ databases">
        <authorList>
            <person name="Chiriac C."/>
            <person name="Salcher M."/>
            <person name="Ghai R."/>
            <person name="Kavagutti S V."/>
        </authorList>
    </citation>
    <scope>NUCLEOTIDE SEQUENCE</scope>
</reference>
<protein>
    <submittedName>
        <fullName evidence="1">Unannotated protein</fullName>
    </submittedName>
</protein>